<accession>A0A7R9WKD5</accession>
<feature type="transmembrane region" description="Helical" evidence="2">
    <location>
        <begin position="57"/>
        <end position="78"/>
    </location>
</feature>
<feature type="region of interest" description="Disordered" evidence="1">
    <location>
        <begin position="171"/>
        <end position="204"/>
    </location>
</feature>
<proteinExistence type="predicted"/>
<organism evidence="3">
    <name type="scientific">Pseudictyota dubia</name>
    <dbReference type="NCBI Taxonomy" id="2749911"/>
    <lineage>
        <taxon>Eukaryota</taxon>
        <taxon>Sar</taxon>
        <taxon>Stramenopiles</taxon>
        <taxon>Ochrophyta</taxon>
        <taxon>Bacillariophyta</taxon>
        <taxon>Mediophyceae</taxon>
        <taxon>Biddulphiophycidae</taxon>
        <taxon>Eupodiscales</taxon>
        <taxon>Odontellaceae</taxon>
        <taxon>Pseudictyota</taxon>
    </lineage>
</organism>
<dbReference type="EMBL" id="HBED01047387">
    <property type="protein sequence ID" value="CAD8325365.1"/>
    <property type="molecule type" value="Transcribed_RNA"/>
</dbReference>
<reference evidence="3" key="1">
    <citation type="submission" date="2021-01" db="EMBL/GenBank/DDBJ databases">
        <authorList>
            <person name="Corre E."/>
            <person name="Pelletier E."/>
            <person name="Niang G."/>
            <person name="Scheremetjew M."/>
            <person name="Finn R."/>
            <person name="Kale V."/>
            <person name="Holt S."/>
            <person name="Cochrane G."/>
            <person name="Meng A."/>
            <person name="Brown T."/>
            <person name="Cohen L."/>
        </authorList>
    </citation>
    <scope>NUCLEOTIDE SEQUENCE</scope>
    <source>
        <strain evidence="3">CCMP147</strain>
    </source>
</reference>
<name>A0A7R9WKD5_9STRA</name>
<protein>
    <submittedName>
        <fullName evidence="3">Uncharacterized protein</fullName>
    </submittedName>
</protein>
<evidence type="ECO:0000256" key="2">
    <source>
        <dbReference type="SAM" id="Phobius"/>
    </source>
</evidence>
<keyword evidence="2" id="KW-0812">Transmembrane</keyword>
<evidence type="ECO:0000313" key="3">
    <source>
        <dbReference type="EMBL" id="CAD8325365.1"/>
    </source>
</evidence>
<sequence length="204" mass="22007">MFSCAPSAHPAQTITVARFLFAAHRGSGGILLLPIVVAATAVPQERRCPVHRPLPPVLVSTLPHALVVRLELILVVPLPSIFPHLLNLGLHISLLLLLGGLFYGGVFGLRREQLVPDDALIDDVVRIRVVKKFEIGVGRVGVRVLRGLFVLFVVVRVVVFLGRKAENQRHGMKRWQRSSRNEGRAAAGSAEPTGGSGPPLLASS</sequence>
<feature type="transmembrane region" description="Helical" evidence="2">
    <location>
        <begin position="144"/>
        <end position="162"/>
    </location>
</feature>
<evidence type="ECO:0000256" key="1">
    <source>
        <dbReference type="SAM" id="MobiDB-lite"/>
    </source>
</evidence>
<keyword evidence="2" id="KW-0472">Membrane</keyword>
<feature type="transmembrane region" description="Helical" evidence="2">
    <location>
        <begin position="85"/>
        <end position="106"/>
    </location>
</feature>
<keyword evidence="2" id="KW-1133">Transmembrane helix</keyword>
<dbReference type="AlphaFoldDB" id="A0A7R9WKD5"/>
<gene>
    <name evidence="3" type="ORF">TDUB1175_LOCUS23785</name>
</gene>